<dbReference type="EMBL" id="JALLBG020000254">
    <property type="protein sequence ID" value="KAL3757786.1"/>
    <property type="molecule type" value="Genomic_DNA"/>
</dbReference>
<dbReference type="Pfam" id="PF13621">
    <property type="entry name" value="Cupin_8"/>
    <property type="match status" value="1"/>
</dbReference>
<evidence type="ECO:0000313" key="4">
    <source>
        <dbReference type="Proteomes" id="UP001530293"/>
    </source>
</evidence>
<protein>
    <recommendedName>
        <fullName evidence="2">JmjC domain-containing protein</fullName>
    </recommendedName>
</protein>
<dbReference type="InterPro" id="IPR050910">
    <property type="entry name" value="JMJD6_ArgDemeth/LysHydrox"/>
</dbReference>
<evidence type="ECO:0000313" key="3">
    <source>
        <dbReference type="EMBL" id="KAL3757786.1"/>
    </source>
</evidence>
<reference evidence="3 4" key="1">
    <citation type="submission" date="2024-10" db="EMBL/GenBank/DDBJ databases">
        <title>Updated reference genomes for cyclostephanoid diatoms.</title>
        <authorList>
            <person name="Roberts W.R."/>
            <person name="Alverson A.J."/>
        </authorList>
    </citation>
    <scope>NUCLEOTIDE SEQUENCE [LARGE SCALE GENOMIC DNA]</scope>
    <source>
        <strain evidence="3 4">AJA232-27</strain>
    </source>
</reference>
<dbReference type="SUPFAM" id="SSF51197">
    <property type="entry name" value="Clavaminate synthase-like"/>
    <property type="match status" value="1"/>
</dbReference>
<dbReference type="PANTHER" id="PTHR12480">
    <property type="entry name" value="ARGININE DEMETHYLASE AND LYSYL-HYDROXYLASE JMJD"/>
    <property type="match status" value="1"/>
</dbReference>
<dbReference type="PANTHER" id="PTHR12480:SF21">
    <property type="entry name" value="JMJC DOMAIN-CONTAINING PROTEIN 8"/>
    <property type="match status" value="1"/>
</dbReference>
<proteinExistence type="predicted"/>
<evidence type="ECO:0000256" key="1">
    <source>
        <dbReference type="SAM" id="MobiDB-lite"/>
    </source>
</evidence>
<accession>A0ABD3M1E0</accession>
<organism evidence="3 4">
    <name type="scientific">Discostella pseudostelligera</name>
    <dbReference type="NCBI Taxonomy" id="259834"/>
    <lineage>
        <taxon>Eukaryota</taxon>
        <taxon>Sar</taxon>
        <taxon>Stramenopiles</taxon>
        <taxon>Ochrophyta</taxon>
        <taxon>Bacillariophyta</taxon>
        <taxon>Coscinodiscophyceae</taxon>
        <taxon>Thalassiosirophycidae</taxon>
        <taxon>Stephanodiscales</taxon>
        <taxon>Stephanodiscaceae</taxon>
        <taxon>Discostella</taxon>
    </lineage>
</organism>
<dbReference type="InterPro" id="IPR003347">
    <property type="entry name" value="JmjC_dom"/>
</dbReference>
<evidence type="ECO:0000259" key="2">
    <source>
        <dbReference type="PROSITE" id="PS51184"/>
    </source>
</evidence>
<comment type="caution">
    <text evidence="3">The sequence shown here is derived from an EMBL/GenBank/DDBJ whole genome shotgun (WGS) entry which is preliminary data.</text>
</comment>
<feature type="region of interest" description="Disordered" evidence="1">
    <location>
        <begin position="66"/>
        <end position="105"/>
    </location>
</feature>
<name>A0ABD3M1E0_9STRA</name>
<feature type="compositionally biased region" description="Acidic residues" evidence="1">
    <location>
        <begin position="81"/>
        <end position="91"/>
    </location>
</feature>
<gene>
    <name evidence="3" type="ORF">ACHAWU_000427</name>
</gene>
<dbReference type="PROSITE" id="PS51184">
    <property type="entry name" value="JMJC"/>
    <property type="match status" value="1"/>
</dbReference>
<sequence>MTIVPRLLVIAGGIVCRQQIVVASPLPDIDIAGRSVSSDADAHEHEHHCYDNDDVASGTASCVATSIEDQPKTPLASASIDGDDGDNDEVDDNHQNEWSWDPTATHPCTIHRISQSELYRLYGPGGLPNLEYPLPIIIYPDDVNQQQNRPHHNDNSKFANLTTYTNLPTNFPPDFQVTLSGSDSLSTHRRTIPLQQYLFEITTANNGLGTTLPTQLANETWYFFGETHSSTWSTFLHDNYALPPCQSCTPPQQRLHQQQQQNIALAFGIGNIGSGVQWHIHGPGFSETIHGKKHWVLYPPECEPNYDLNFASRHWMEYSYFILEDWTMDEIQYEKRKHEEFWQRWITRSEQQQQTPPPQVEVGCYSKRKPWECTVHEGEIIYFPNLWHHATINLEKYTVFVSSFT</sequence>
<dbReference type="AlphaFoldDB" id="A0ABD3M1E0"/>
<feature type="domain" description="JmjC" evidence="2">
    <location>
        <begin position="226"/>
        <end position="405"/>
    </location>
</feature>
<dbReference type="Proteomes" id="UP001530293">
    <property type="component" value="Unassembled WGS sequence"/>
</dbReference>
<dbReference type="InterPro" id="IPR041667">
    <property type="entry name" value="Cupin_8"/>
</dbReference>
<dbReference type="Gene3D" id="2.60.120.650">
    <property type="entry name" value="Cupin"/>
    <property type="match status" value="1"/>
</dbReference>
<keyword evidence="4" id="KW-1185">Reference proteome</keyword>